<dbReference type="PANTHER" id="PTHR21522">
    <property type="entry name" value="PROTON CHANNEL OTOP"/>
    <property type="match status" value="1"/>
</dbReference>
<dbReference type="RefSeq" id="XP_002423820.1">
    <property type="nucleotide sequence ID" value="XM_002423775.1"/>
</dbReference>
<comment type="similarity">
    <text evidence="3">Belongs to the otopetrin family.</text>
</comment>
<dbReference type="SUPFAM" id="SSF53137">
    <property type="entry name" value="Translational machinery components"/>
    <property type="match status" value="1"/>
</dbReference>
<keyword evidence="10 16" id="KW-1133">Transmembrane helix</keyword>
<dbReference type="OrthoDB" id="6429739at2759"/>
<feature type="transmembrane region" description="Helical" evidence="16">
    <location>
        <begin position="451"/>
        <end position="472"/>
    </location>
</feature>
<comment type="subcellular location">
    <subcellularLocation>
        <location evidence="2">Cell membrane</location>
        <topology evidence="2">Multi-pass membrane protein</topology>
    </subcellularLocation>
    <subcellularLocation>
        <location evidence="1">Mitochondrion</location>
    </subcellularLocation>
</comment>
<dbReference type="Pfam" id="PF03189">
    <property type="entry name" value="Otopetrin"/>
    <property type="match status" value="1"/>
</dbReference>
<evidence type="ECO:0000256" key="3">
    <source>
        <dbReference type="ARBA" id="ARBA00006513"/>
    </source>
</evidence>
<feature type="transmembrane region" description="Helical" evidence="16">
    <location>
        <begin position="484"/>
        <end position="507"/>
    </location>
</feature>
<dbReference type="eggNOG" id="KOG3333">
    <property type="taxonomic scope" value="Eukaryota"/>
</dbReference>
<feature type="transmembrane region" description="Helical" evidence="16">
    <location>
        <begin position="561"/>
        <end position="578"/>
    </location>
</feature>
<reference evidence="17" key="2">
    <citation type="submission" date="2007-04" db="EMBL/GenBank/DDBJ databases">
        <title>The genome of the human body louse.</title>
        <authorList>
            <consortium name="The Human Body Louse Genome Consortium"/>
            <person name="Kirkness E."/>
            <person name="Walenz B."/>
            <person name="Hass B."/>
            <person name="Bruggner R."/>
            <person name="Strausberg R."/>
        </authorList>
    </citation>
    <scope>NUCLEOTIDE SEQUENCE</scope>
    <source>
        <strain evidence="17">USDA</strain>
    </source>
</reference>
<dbReference type="CDD" id="cd00432">
    <property type="entry name" value="Ribosomal_L18_L5e"/>
    <property type="match status" value="1"/>
</dbReference>
<evidence type="ECO:0000256" key="14">
    <source>
        <dbReference type="ARBA" id="ARBA00023274"/>
    </source>
</evidence>
<evidence type="ECO:0000256" key="1">
    <source>
        <dbReference type="ARBA" id="ARBA00004173"/>
    </source>
</evidence>
<dbReference type="InParanoid" id="E0VCH6"/>
<organism>
    <name type="scientific">Pediculus humanus subsp. corporis</name>
    <name type="common">Body louse</name>
    <dbReference type="NCBI Taxonomy" id="121224"/>
    <lineage>
        <taxon>Eukaryota</taxon>
        <taxon>Metazoa</taxon>
        <taxon>Ecdysozoa</taxon>
        <taxon>Arthropoda</taxon>
        <taxon>Hexapoda</taxon>
        <taxon>Insecta</taxon>
        <taxon>Pterygota</taxon>
        <taxon>Neoptera</taxon>
        <taxon>Paraneoptera</taxon>
        <taxon>Psocodea</taxon>
        <taxon>Troctomorpha</taxon>
        <taxon>Phthiraptera</taxon>
        <taxon>Anoplura</taxon>
        <taxon>Pediculidae</taxon>
        <taxon>Pediculus</taxon>
    </lineage>
</organism>
<dbReference type="eggNOG" id="KOG4740">
    <property type="taxonomic scope" value="Eukaryota"/>
</dbReference>
<dbReference type="GO" id="GO:0006412">
    <property type="term" value="P:translation"/>
    <property type="evidence" value="ECO:0007669"/>
    <property type="project" value="InterPro"/>
</dbReference>
<evidence type="ECO:0000256" key="4">
    <source>
        <dbReference type="ARBA" id="ARBA00007116"/>
    </source>
</evidence>
<dbReference type="GeneID" id="8231643"/>
<evidence type="ECO:0000256" key="8">
    <source>
        <dbReference type="ARBA" id="ARBA00022781"/>
    </source>
</evidence>
<evidence type="ECO:0000256" key="5">
    <source>
        <dbReference type="ARBA" id="ARBA00022448"/>
    </source>
</evidence>
<dbReference type="EMBL" id="DS235053">
    <property type="protein sequence ID" value="EEB11082.1"/>
    <property type="molecule type" value="Genomic_DNA"/>
</dbReference>
<name>E0VCH6_PEDHC</name>
<keyword evidence="5" id="KW-0813">Transport</keyword>
<evidence type="ECO:0000256" key="13">
    <source>
        <dbReference type="ARBA" id="ARBA00023136"/>
    </source>
</evidence>
<evidence type="ECO:0000256" key="10">
    <source>
        <dbReference type="ARBA" id="ARBA00022989"/>
    </source>
</evidence>
<feature type="transmembrane region" description="Helical" evidence="16">
    <location>
        <begin position="163"/>
        <end position="186"/>
    </location>
</feature>
<keyword evidence="12" id="KW-0496">Mitochondrion</keyword>
<evidence type="ECO:0000256" key="15">
    <source>
        <dbReference type="ARBA" id="ARBA00023303"/>
    </source>
</evidence>
<feature type="transmembrane region" description="Helical" evidence="16">
    <location>
        <begin position="332"/>
        <end position="352"/>
    </location>
</feature>
<keyword evidence="14" id="KW-0687">Ribonucleoprotein</keyword>
<gene>
    <name evidence="18" type="primary">8231643</name>
    <name evidence="17" type="ORF">Phum_PHUM087140</name>
</gene>
<dbReference type="EnsemblMetazoa" id="PHUM087140-RA">
    <property type="protein sequence ID" value="PHUM087140-PA"/>
    <property type="gene ID" value="PHUM087140"/>
</dbReference>
<keyword evidence="15" id="KW-0407">Ion channel</keyword>
<evidence type="ECO:0000256" key="11">
    <source>
        <dbReference type="ARBA" id="ARBA00023065"/>
    </source>
</evidence>
<keyword evidence="7 16" id="KW-0812">Transmembrane</keyword>
<dbReference type="AlphaFoldDB" id="E0VCH6"/>
<dbReference type="GO" id="GO:0005739">
    <property type="term" value="C:mitochondrion"/>
    <property type="evidence" value="ECO:0007669"/>
    <property type="project" value="UniProtKB-SubCell"/>
</dbReference>
<dbReference type="VEuPathDB" id="VectorBase:PHUM087140"/>
<dbReference type="InterPro" id="IPR036967">
    <property type="entry name" value="Ribosomal_uS11_sf"/>
</dbReference>
<protein>
    <recommendedName>
        <fullName evidence="20">Otopetrin-2</fullName>
    </recommendedName>
</protein>
<feature type="transmembrane region" description="Helical" evidence="16">
    <location>
        <begin position="519"/>
        <end position="540"/>
    </location>
</feature>
<evidence type="ECO:0000256" key="16">
    <source>
        <dbReference type="SAM" id="Phobius"/>
    </source>
</evidence>
<dbReference type="EMBL" id="AAZO01001042">
    <property type="status" value="NOT_ANNOTATED_CDS"/>
    <property type="molecule type" value="Genomic_DNA"/>
</dbReference>
<dbReference type="GO" id="GO:0015252">
    <property type="term" value="F:proton channel activity"/>
    <property type="evidence" value="ECO:0007669"/>
    <property type="project" value="InterPro"/>
</dbReference>
<reference evidence="18" key="3">
    <citation type="submission" date="2021-02" db="UniProtKB">
        <authorList>
            <consortium name="EnsemblMetazoa"/>
        </authorList>
    </citation>
    <scope>IDENTIFICATION</scope>
    <source>
        <strain evidence="18">USDA</strain>
    </source>
</reference>
<keyword evidence="13 16" id="KW-0472">Membrane</keyword>
<proteinExistence type="inferred from homology"/>
<evidence type="ECO:0008006" key="20">
    <source>
        <dbReference type="Google" id="ProtNLM"/>
    </source>
</evidence>
<dbReference type="InterPro" id="IPR057268">
    <property type="entry name" value="Ribosomal_L18"/>
</dbReference>
<feature type="transmembrane region" description="Helical" evidence="16">
    <location>
        <begin position="73"/>
        <end position="98"/>
    </location>
</feature>
<feature type="transmembrane region" description="Helical" evidence="16">
    <location>
        <begin position="232"/>
        <end position="254"/>
    </location>
</feature>
<dbReference type="InterPro" id="IPR004878">
    <property type="entry name" value="Otopetrin"/>
</dbReference>
<feature type="transmembrane region" description="Helical" evidence="16">
    <location>
        <begin position="198"/>
        <end position="220"/>
    </location>
</feature>
<keyword evidence="6" id="KW-1003">Cell membrane</keyword>
<keyword evidence="11" id="KW-0406">Ion transport</keyword>
<dbReference type="GO" id="GO:1990904">
    <property type="term" value="C:ribonucleoprotein complex"/>
    <property type="evidence" value="ECO:0007669"/>
    <property type="project" value="UniProtKB-KW"/>
</dbReference>
<keyword evidence="8" id="KW-0375">Hydrogen ion transport</keyword>
<evidence type="ECO:0000256" key="12">
    <source>
        <dbReference type="ARBA" id="ARBA00023128"/>
    </source>
</evidence>
<accession>E0VCH6</accession>
<dbReference type="GO" id="GO:0003735">
    <property type="term" value="F:structural constituent of ribosome"/>
    <property type="evidence" value="ECO:0007669"/>
    <property type="project" value="InterPro"/>
</dbReference>
<feature type="transmembrane region" description="Helical" evidence="16">
    <location>
        <begin position="593"/>
        <end position="612"/>
    </location>
</feature>
<dbReference type="KEGG" id="phu:Phum_PHUM087140"/>
<dbReference type="GO" id="GO:0005886">
    <property type="term" value="C:plasma membrane"/>
    <property type="evidence" value="ECO:0007669"/>
    <property type="project" value="UniProtKB-SubCell"/>
</dbReference>
<sequence>MRIDNEKSEDLRVQIPTLSNVFNGRLRVSNMDDDLLSSSMPREEMNNRKMSNTETESLEHIQTILIRHHSDEYLTTILSAIYGKLLVVMGVAFPVIHALTSDNAARYNGFYFYLNLGSIIFLLYTYALMMKEEALTTGSEINGYIQGRGHTFVKSQVRYGSNYLRMGVAGFGIGSMIFSGLEFGKFFETKNSYECKNILIAISPLSRIIFVLMQMLFVFSNNKLMGNRLYKVIARFGLMHMIATNLCEWLYVLVEETKQDIMHLQSLRSDRSTDLGKLNLISSPLSTLKTKICNKNWNYTESFGKNDSLTSQPLSCWDTIIMGSLLKNSSPYLFPCTVEYSLLCAVILAVMWNNICKTDYYGLIKTDRRKGRLGILNERGIMLLKDKQSGVNIIYSRSVHKFSVDCASSHKGLFSGILILVLTIISLIMFFELAEMNIELAVLQVNIWETALFGIAITATVACAVILRNIGFRTRHRRFELEHILLLVTQCGVFLYFLFQILGGYYTLQHGTKGDHWKILRLVTPIASLVQSSCQTILVLDAWRRRCSTPSQIKKKPGRELVTFLIIVNLALWAINRLKNNSAEFHPMQMEFYGIWAWTVITHVSMPLVVCYRFQSTVCLYEIWQHFLHSGYLVTENFYFTFKKSSSSAPVTNNSINPFVTNRNPKNLEKLRLQKKPCGYSVDNEDVEYFHRIEIEEGKHFVTARLVHYTEEILLEASTREWALRKHLYSDTDTQAYILLAKVFAERCLETGIMNFKCFSVPEHEKTKVNINRFKYISSGLTLEEMPYYDIHDIWKFKREKKPWTVLED</sequence>
<evidence type="ECO:0000256" key="6">
    <source>
        <dbReference type="ARBA" id="ARBA00022475"/>
    </source>
</evidence>
<evidence type="ECO:0000256" key="7">
    <source>
        <dbReference type="ARBA" id="ARBA00022692"/>
    </source>
</evidence>
<reference evidence="17" key="1">
    <citation type="submission" date="2007-04" db="EMBL/GenBank/DDBJ databases">
        <title>Annotation of Pediculus humanus corporis strain USDA.</title>
        <authorList>
            <person name="Kirkness E."/>
            <person name="Hannick L."/>
            <person name="Hass B."/>
            <person name="Bruggner R."/>
            <person name="Lawson D."/>
            <person name="Bidwell S."/>
            <person name="Joardar V."/>
            <person name="Caler E."/>
            <person name="Walenz B."/>
            <person name="Inman J."/>
            <person name="Schobel S."/>
            <person name="Galinsky K."/>
            <person name="Amedeo P."/>
            <person name="Strausberg R."/>
        </authorList>
    </citation>
    <scope>NUCLEOTIDE SEQUENCE</scope>
    <source>
        <strain evidence="17">USDA</strain>
    </source>
</reference>
<evidence type="ECO:0000256" key="9">
    <source>
        <dbReference type="ARBA" id="ARBA00022980"/>
    </source>
</evidence>
<feature type="transmembrane region" description="Helical" evidence="16">
    <location>
        <begin position="110"/>
        <end position="129"/>
    </location>
</feature>
<dbReference type="Gene3D" id="3.30.420.80">
    <property type="entry name" value="Ribosomal protein S11"/>
    <property type="match status" value="1"/>
</dbReference>
<dbReference type="OMA" id="FQYANIM"/>
<keyword evidence="19" id="KW-1185">Reference proteome</keyword>
<dbReference type="Proteomes" id="UP000009046">
    <property type="component" value="Unassembled WGS sequence"/>
</dbReference>
<evidence type="ECO:0000313" key="18">
    <source>
        <dbReference type="EnsemblMetazoa" id="PHUM087140-PA"/>
    </source>
</evidence>
<comment type="similarity">
    <text evidence="4">Belongs to the universal ribosomal protein uL18 family.</text>
</comment>
<dbReference type="GO" id="GO:0005840">
    <property type="term" value="C:ribosome"/>
    <property type="evidence" value="ECO:0007669"/>
    <property type="project" value="UniProtKB-KW"/>
</dbReference>
<evidence type="ECO:0000313" key="17">
    <source>
        <dbReference type="EMBL" id="EEB11082.1"/>
    </source>
</evidence>
<dbReference type="HOGENOM" id="CLU_011508_0_1_1"/>
<dbReference type="PANTHER" id="PTHR21522:SF61">
    <property type="entry name" value="PROTON CHANNEL OTOPLC"/>
    <property type="match status" value="1"/>
</dbReference>
<evidence type="ECO:0000256" key="2">
    <source>
        <dbReference type="ARBA" id="ARBA00004651"/>
    </source>
</evidence>
<dbReference type="CTD" id="8231643"/>
<keyword evidence="9" id="KW-0689">Ribosomal protein</keyword>
<evidence type="ECO:0000313" key="19">
    <source>
        <dbReference type="Proteomes" id="UP000009046"/>
    </source>
</evidence>
<feature type="transmembrane region" description="Helical" evidence="16">
    <location>
        <begin position="412"/>
        <end position="431"/>
    </location>
</feature>